<evidence type="ECO:0000313" key="3">
    <source>
        <dbReference type="Proteomes" id="UP001233673"/>
    </source>
</evidence>
<accession>A0ABT9IHX2</accession>
<evidence type="ECO:0000313" key="2">
    <source>
        <dbReference type="EMBL" id="MDP5185181.1"/>
    </source>
</evidence>
<dbReference type="EMBL" id="JASNFN010000038">
    <property type="protein sequence ID" value="MDP5185181.1"/>
    <property type="molecule type" value="Genomic_DNA"/>
</dbReference>
<protein>
    <submittedName>
        <fullName evidence="2">Uncharacterized protein</fullName>
    </submittedName>
</protein>
<dbReference type="RefSeq" id="WP_306001701.1">
    <property type="nucleotide sequence ID" value="NZ_JASNFN010000038.1"/>
</dbReference>
<gene>
    <name evidence="2" type="ORF">QOZ88_21320</name>
</gene>
<proteinExistence type="predicted"/>
<feature type="region of interest" description="Disordered" evidence="1">
    <location>
        <begin position="1"/>
        <end position="143"/>
    </location>
</feature>
<evidence type="ECO:0000256" key="1">
    <source>
        <dbReference type="SAM" id="MobiDB-lite"/>
    </source>
</evidence>
<dbReference type="Proteomes" id="UP001233673">
    <property type="component" value="Unassembled WGS sequence"/>
</dbReference>
<sequence>MSTPRDGDRDGFDDGDGRGWREPPHLGGGGGDEEDRPNFADRRKTPRDEPPANQPWQPPGWDLPAAEPDRPAPRADVPPPPQVPPPQVPPPQVPPSEQAPPSQPVPPGQQYPPPQHPQEQSPPQGFPPSEQPAQRGLFGRRRRKPGAVEQVFRYEGDLVGAQGWALQQGWTVSDGTAPQDAGLADLIASAPVRATKDHRAGNVLRGRAGSLELVAFDIVYASGRYLVPEYAVTAVPMLGTVPGFRLSPARFWRHRTGGLVPMPSGDQTFDARWLLLAAEDDPRLRRLAQDPAVHGVLLGSDDGDEFWSAAVRGGGGAGDHVAAIRPDGHRPQLLEHHARLLTAITAALTAGY</sequence>
<feature type="compositionally biased region" description="Pro residues" evidence="1">
    <location>
        <begin position="76"/>
        <end position="116"/>
    </location>
</feature>
<feature type="compositionally biased region" description="Basic and acidic residues" evidence="1">
    <location>
        <begin position="36"/>
        <end position="50"/>
    </location>
</feature>
<feature type="compositionally biased region" description="Basic and acidic residues" evidence="1">
    <location>
        <begin position="1"/>
        <end position="24"/>
    </location>
</feature>
<comment type="caution">
    <text evidence="2">The sequence shown here is derived from an EMBL/GenBank/DDBJ whole genome shotgun (WGS) entry which is preliminary data.</text>
</comment>
<keyword evidence="3" id="KW-1185">Reference proteome</keyword>
<name>A0ABT9IHX2_9ACTN</name>
<reference evidence="3" key="1">
    <citation type="submission" date="2023-05" db="EMBL/GenBank/DDBJ databases">
        <title>Draft genome of Pseudofrankia sp. BMG5.37.</title>
        <authorList>
            <person name="Gtari M."/>
            <person name="Ghodhbane F."/>
            <person name="Sbissi I."/>
        </authorList>
    </citation>
    <scope>NUCLEOTIDE SEQUENCE [LARGE SCALE GENOMIC DNA]</scope>
    <source>
        <strain evidence="3">BMG 814</strain>
    </source>
</reference>
<organism evidence="2 3">
    <name type="scientific">Blastococcus carthaginiensis</name>
    <dbReference type="NCBI Taxonomy" id="3050034"/>
    <lineage>
        <taxon>Bacteria</taxon>
        <taxon>Bacillati</taxon>
        <taxon>Actinomycetota</taxon>
        <taxon>Actinomycetes</taxon>
        <taxon>Geodermatophilales</taxon>
        <taxon>Geodermatophilaceae</taxon>
        <taxon>Blastococcus</taxon>
    </lineage>
</organism>